<dbReference type="PANTHER" id="PTHR43133:SF39">
    <property type="entry name" value="SIMILAR TO RNA POLYMERASE SIGMA-E FACTOR"/>
    <property type="match status" value="1"/>
</dbReference>
<comment type="similarity">
    <text evidence="1">Belongs to the sigma-70 factor family. ECF subfamily.</text>
</comment>
<dbReference type="InterPro" id="IPR014284">
    <property type="entry name" value="RNA_pol_sigma-70_dom"/>
</dbReference>
<reference evidence="6 7" key="1">
    <citation type="submission" date="2023-12" db="EMBL/GenBank/DDBJ databases">
        <title>Description of an unclassified Opitutus bacterium of Verrucomicrobiota.</title>
        <authorList>
            <person name="Zhang D.-F."/>
        </authorList>
    </citation>
    <scope>NUCLEOTIDE SEQUENCE [LARGE SCALE GENOMIC DNA]</scope>
    <source>
        <strain evidence="6 7">WL0086</strain>
    </source>
</reference>
<dbReference type="Gene3D" id="1.10.1740.10">
    <property type="match status" value="1"/>
</dbReference>
<dbReference type="SUPFAM" id="SSF88946">
    <property type="entry name" value="Sigma2 domain of RNA polymerase sigma factors"/>
    <property type="match status" value="1"/>
</dbReference>
<protein>
    <submittedName>
        <fullName evidence="6">ECF-type sigma factor</fullName>
    </submittedName>
</protein>
<proteinExistence type="inferred from homology"/>
<dbReference type="Pfam" id="PF07638">
    <property type="entry name" value="Sigma70_ECF"/>
    <property type="match status" value="1"/>
</dbReference>
<evidence type="ECO:0000313" key="6">
    <source>
        <dbReference type="EMBL" id="WRQ86459.1"/>
    </source>
</evidence>
<accession>A0ABZ1C444</accession>
<evidence type="ECO:0000256" key="2">
    <source>
        <dbReference type="ARBA" id="ARBA00023015"/>
    </source>
</evidence>
<dbReference type="Gene3D" id="1.10.10.10">
    <property type="entry name" value="Winged helix-like DNA-binding domain superfamily/Winged helix DNA-binding domain"/>
    <property type="match status" value="1"/>
</dbReference>
<keyword evidence="7" id="KW-1185">Reference proteome</keyword>
<keyword evidence="3" id="KW-0731">Sigma factor</keyword>
<dbReference type="NCBIfam" id="TIGR02937">
    <property type="entry name" value="sigma70-ECF"/>
    <property type="match status" value="1"/>
</dbReference>
<feature type="domain" description="RNA polymerase sigma-70 ECF-like HTH" evidence="5">
    <location>
        <begin position="5"/>
        <end position="188"/>
    </location>
</feature>
<dbReference type="RefSeq" id="WP_225919467.1">
    <property type="nucleotide sequence ID" value="NZ_CP139781.1"/>
</dbReference>
<name>A0ABZ1C444_9BACT</name>
<evidence type="ECO:0000256" key="4">
    <source>
        <dbReference type="ARBA" id="ARBA00023163"/>
    </source>
</evidence>
<dbReference type="EMBL" id="CP139781">
    <property type="protein sequence ID" value="WRQ86459.1"/>
    <property type="molecule type" value="Genomic_DNA"/>
</dbReference>
<gene>
    <name evidence="6" type="ORF">K1X11_016710</name>
</gene>
<evidence type="ECO:0000313" key="7">
    <source>
        <dbReference type="Proteomes" id="UP000738431"/>
    </source>
</evidence>
<evidence type="ECO:0000259" key="5">
    <source>
        <dbReference type="Pfam" id="PF07638"/>
    </source>
</evidence>
<sequence length="195" mass="22408">MMNESELTLLFRRIEAGDRAATEELLPLVYQELRRLAARHLTHERDARTLQATALVHEAWLRLGGDEQPDWKGRGHFFSAAGEAMRRILVDRARRKQAARRGARAVHVSWEKTGFEMGAEETPDEELLQLNEALEALAEADPRRADLVKQRFFVGLTVEQTAEVMGVSVRTVKRDWAYARAWLMEKIREMREAGD</sequence>
<dbReference type="InterPro" id="IPR011517">
    <property type="entry name" value="RNA_pol_sigma70_ECF-like"/>
</dbReference>
<dbReference type="InterPro" id="IPR013324">
    <property type="entry name" value="RNA_pol_sigma_r3/r4-like"/>
</dbReference>
<dbReference type="SUPFAM" id="SSF88659">
    <property type="entry name" value="Sigma3 and sigma4 domains of RNA polymerase sigma factors"/>
    <property type="match status" value="1"/>
</dbReference>
<keyword evidence="4" id="KW-0804">Transcription</keyword>
<dbReference type="InterPro" id="IPR039425">
    <property type="entry name" value="RNA_pol_sigma-70-like"/>
</dbReference>
<dbReference type="PANTHER" id="PTHR43133">
    <property type="entry name" value="RNA POLYMERASE ECF-TYPE SIGMA FACTO"/>
    <property type="match status" value="1"/>
</dbReference>
<organism evidence="6 7">
    <name type="scientific">Actomonas aquatica</name>
    <dbReference type="NCBI Taxonomy" id="2866162"/>
    <lineage>
        <taxon>Bacteria</taxon>
        <taxon>Pseudomonadati</taxon>
        <taxon>Verrucomicrobiota</taxon>
        <taxon>Opitutia</taxon>
        <taxon>Opitutales</taxon>
        <taxon>Opitutaceae</taxon>
        <taxon>Actomonas</taxon>
    </lineage>
</organism>
<evidence type="ECO:0000256" key="1">
    <source>
        <dbReference type="ARBA" id="ARBA00010641"/>
    </source>
</evidence>
<dbReference type="Proteomes" id="UP000738431">
    <property type="component" value="Chromosome"/>
</dbReference>
<evidence type="ECO:0000256" key="3">
    <source>
        <dbReference type="ARBA" id="ARBA00023082"/>
    </source>
</evidence>
<dbReference type="NCBIfam" id="TIGR02999">
    <property type="entry name" value="Sig-70_X6"/>
    <property type="match status" value="1"/>
</dbReference>
<dbReference type="InterPro" id="IPR053812">
    <property type="entry name" value="HTH_Sigma70_ECF-like"/>
</dbReference>
<dbReference type="InterPro" id="IPR013325">
    <property type="entry name" value="RNA_pol_sigma_r2"/>
</dbReference>
<dbReference type="InterPro" id="IPR036388">
    <property type="entry name" value="WH-like_DNA-bd_sf"/>
</dbReference>
<keyword evidence="2" id="KW-0805">Transcription regulation</keyword>